<name>A0ABW2RHT6_9BACL</name>
<evidence type="ECO:0000313" key="3">
    <source>
        <dbReference type="Proteomes" id="UP001596500"/>
    </source>
</evidence>
<reference evidence="3" key="1">
    <citation type="journal article" date="2019" name="Int. J. Syst. Evol. Microbiol.">
        <title>The Global Catalogue of Microorganisms (GCM) 10K type strain sequencing project: providing services to taxonomists for standard genome sequencing and annotation.</title>
        <authorList>
            <consortium name="The Broad Institute Genomics Platform"/>
            <consortium name="The Broad Institute Genome Sequencing Center for Infectious Disease"/>
            <person name="Wu L."/>
            <person name="Ma J."/>
        </authorList>
    </citation>
    <scope>NUCLEOTIDE SEQUENCE [LARGE SCALE GENOMIC DNA]</scope>
    <source>
        <strain evidence="3">CGMCC 1.12942</strain>
    </source>
</reference>
<proteinExistence type="predicted"/>
<dbReference type="EMBL" id="JBHTBW010000014">
    <property type="protein sequence ID" value="MFC7440568.1"/>
    <property type="molecule type" value="Genomic_DNA"/>
</dbReference>
<accession>A0ABW2RHT6</accession>
<feature type="chain" id="PRO_5046007575" description="Lipoprotein" evidence="1">
    <location>
        <begin position="23"/>
        <end position="215"/>
    </location>
</feature>
<dbReference type="Proteomes" id="UP001596500">
    <property type="component" value="Unassembled WGS sequence"/>
</dbReference>
<keyword evidence="1" id="KW-0732">Signal</keyword>
<evidence type="ECO:0000313" key="2">
    <source>
        <dbReference type="EMBL" id="MFC7440568.1"/>
    </source>
</evidence>
<dbReference type="RefSeq" id="WP_379863848.1">
    <property type="nucleotide sequence ID" value="NZ_JBHTBW010000014.1"/>
</dbReference>
<comment type="caution">
    <text evidence="2">The sequence shown here is derived from an EMBL/GenBank/DDBJ whole genome shotgun (WGS) entry which is preliminary data.</text>
</comment>
<protein>
    <recommendedName>
        <fullName evidence="4">Lipoprotein</fullName>
    </recommendedName>
</protein>
<keyword evidence="3" id="KW-1185">Reference proteome</keyword>
<evidence type="ECO:0000256" key="1">
    <source>
        <dbReference type="SAM" id="SignalP"/>
    </source>
</evidence>
<sequence>MKRIMSCLACFLLVACQANPFAAHPTAKEKAASEQAELVKKARQVINQQLHKKEYPFQMMVDPMRGKRRFLGKQAGEDWSLKELPSRELVMQRKEERIYAYHRSKTEVMTTWQAGLVSPRDHLAFVLEMAKSYRKGPSIQVNGQKADVIEVDIDEGKLLDKIKQTLFHDAAIALPDKMKVAYKLAVVRPHRLVRVTLLIQAPDREQVQQLTYEFI</sequence>
<organism evidence="2 3">
    <name type="scientific">Laceyella putida</name>
    <dbReference type="NCBI Taxonomy" id="110101"/>
    <lineage>
        <taxon>Bacteria</taxon>
        <taxon>Bacillati</taxon>
        <taxon>Bacillota</taxon>
        <taxon>Bacilli</taxon>
        <taxon>Bacillales</taxon>
        <taxon>Thermoactinomycetaceae</taxon>
        <taxon>Laceyella</taxon>
    </lineage>
</organism>
<dbReference type="PROSITE" id="PS51257">
    <property type="entry name" value="PROKAR_LIPOPROTEIN"/>
    <property type="match status" value="1"/>
</dbReference>
<feature type="signal peptide" evidence="1">
    <location>
        <begin position="1"/>
        <end position="22"/>
    </location>
</feature>
<gene>
    <name evidence="2" type="ORF">ACFQNG_05340</name>
</gene>
<evidence type="ECO:0008006" key="4">
    <source>
        <dbReference type="Google" id="ProtNLM"/>
    </source>
</evidence>